<sequence length="58" mass="6657">MRFSEKGQHSHQANNGLFGVDLHHFVKSEQDATYVELASEFGISIKDVRKLKKQLNRS</sequence>
<name>A0A1H0V6A4_9BACI</name>
<evidence type="ECO:0000313" key="1">
    <source>
        <dbReference type="EMBL" id="SDP73884.1"/>
    </source>
</evidence>
<dbReference type="AlphaFoldDB" id="A0A1H0V6A4"/>
<dbReference type="EMBL" id="FNJU01000006">
    <property type="protein sequence ID" value="SDP73884.1"/>
    <property type="molecule type" value="Genomic_DNA"/>
</dbReference>
<keyword evidence="2" id="KW-1185">Reference proteome</keyword>
<accession>A0A1H0V6A4</accession>
<gene>
    <name evidence="1" type="ORF">SAMN05216565_10634</name>
</gene>
<protein>
    <recommendedName>
        <fullName evidence="3">RNA polymerase subunit sigma-70</fullName>
    </recommendedName>
</protein>
<evidence type="ECO:0000313" key="2">
    <source>
        <dbReference type="Proteomes" id="UP000199159"/>
    </source>
</evidence>
<evidence type="ECO:0008006" key="3">
    <source>
        <dbReference type="Google" id="ProtNLM"/>
    </source>
</evidence>
<organism evidence="1 2">
    <name type="scientific">Litchfieldia salsa</name>
    <dbReference type="NCBI Taxonomy" id="930152"/>
    <lineage>
        <taxon>Bacteria</taxon>
        <taxon>Bacillati</taxon>
        <taxon>Bacillota</taxon>
        <taxon>Bacilli</taxon>
        <taxon>Bacillales</taxon>
        <taxon>Bacillaceae</taxon>
        <taxon>Litchfieldia</taxon>
    </lineage>
</organism>
<dbReference type="RefSeq" id="WP_175490291.1">
    <property type="nucleotide sequence ID" value="NZ_FNJU01000006.1"/>
</dbReference>
<proteinExistence type="predicted"/>
<reference evidence="2" key="1">
    <citation type="submission" date="2016-10" db="EMBL/GenBank/DDBJ databases">
        <authorList>
            <person name="Varghese N."/>
            <person name="Submissions S."/>
        </authorList>
    </citation>
    <scope>NUCLEOTIDE SEQUENCE [LARGE SCALE GENOMIC DNA]</scope>
    <source>
        <strain evidence="2">IBRC-M10078</strain>
    </source>
</reference>
<dbReference type="Proteomes" id="UP000199159">
    <property type="component" value="Unassembled WGS sequence"/>
</dbReference>